<evidence type="ECO:0000256" key="1">
    <source>
        <dbReference type="SAM" id="MobiDB-lite"/>
    </source>
</evidence>
<protein>
    <submittedName>
        <fullName evidence="2">Uncharacterized protein</fullName>
    </submittedName>
</protein>
<dbReference type="Proteomes" id="UP001221898">
    <property type="component" value="Unassembled WGS sequence"/>
</dbReference>
<dbReference type="EMBL" id="JAINUG010000218">
    <property type="protein sequence ID" value="KAJ8387048.1"/>
    <property type="molecule type" value="Genomic_DNA"/>
</dbReference>
<sequence>MTADWQTNMAHRHQGSDEGWPSRSVLVSSGRLRPQEGRHIIITLIRRSRLAGARFSGATPPFEGEAGILLRRHHESLALIRGVGWPAVGCPPPCGPARIQAHASPILLRHPPSPLSPLRPVLAAFDHAGFWLVKASSGTRA</sequence>
<dbReference type="AlphaFoldDB" id="A0AAD7RN38"/>
<evidence type="ECO:0000313" key="3">
    <source>
        <dbReference type="Proteomes" id="UP001221898"/>
    </source>
</evidence>
<comment type="caution">
    <text evidence="2">The sequence shown here is derived from an EMBL/GenBank/DDBJ whole genome shotgun (WGS) entry which is preliminary data.</text>
</comment>
<gene>
    <name evidence="2" type="ORF">AAFF_G00161020</name>
</gene>
<reference evidence="2" key="1">
    <citation type="journal article" date="2023" name="Science">
        <title>Genome structures resolve the early diversification of teleost fishes.</title>
        <authorList>
            <person name="Parey E."/>
            <person name="Louis A."/>
            <person name="Montfort J."/>
            <person name="Bouchez O."/>
            <person name="Roques C."/>
            <person name="Iampietro C."/>
            <person name="Lluch J."/>
            <person name="Castinel A."/>
            <person name="Donnadieu C."/>
            <person name="Desvignes T."/>
            <person name="Floi Bucao C."/>
            <person name="Jouanno E."/>
            <person name="Wen M."/>
            <person name="Mejri S."/>
            <person name="Dirks R."/>
            <person name="Jansen H."/>
            <person name="Henkel C."/>
            <person name="Chen W.J."/>
            <person name="Zahm M."/>
            <person name="Cabau C."/>
            <person name="Klopp C."/>
            <person name="Thompson A.W."/>
            <person name="Robinson-Rechavi M."/>
            <person name="Braasch I."/>
            <person name="Lecointre G."/>
            <person name="Bobe J."/>
            <person name="Postlethwait J.H."/>
            <person name="Berthelot C."/>
            <person name="Roest Crollius H."/>
            <person name="Guiguen Y."/>
        </authorList>
    </citation>
    <scope>NUCLEOTIDE SEQUENCE</scope>
    <source>
        <strain evidence="2">NC1722</strain>
    </source>
</reference>
<keyword evidence="3" id="KW-1185">Reference proteome</keyword>
<evidence type="ECO:0000313" key="2">
    <source>
        <dbReference type="EMBL" id="KAJ8387048.1"/>
    </source>
</evidence>
<organism evidence="2 3">
    <name type="scientific">Aldrovandia affinis</name>
    <dbReference type="NCBI Taxonomy" id="143900"/>
    <lineage>
        <taxon>Eukaryota</taxon>
        <taxon>Metazoa</taxon>
        <taxon>Chordata</taxon>
        <taxon>Craniata</taxon>
        <taxon>Vertebrata</taxon>
        <taxon>Euteleostomi</taxon>
        <taxon>Actinopterygii</taxon>
        <taxon>Neopterygii</taxon>
        <taxon>Teleostei</taxon>
        <taxon>Notacanthiformes</taxon>
        <taxon>Halosauridae</taxon>
        <taxon>Aldrovandia</taxon>
    </lineage>
</organism>
<name>A0AAD7RN38_9TELE</name>
<feature type="region of interest" description="Disordered" evidence="1">
    <location>
        <begin position="1"/>
        <end position="23"/>
    </location>
</feature>
<proteinExistence type="predicted"/>
<accession>A0AAD7RN38</accession>